<comment type="caution">
    <text evidence="1">The sequence shown here is derived from an EMBL/GenBank/DDBJ whole genome shotgun (WGS) entry which is preliminary data.</text>
</comment>
<reference evidence="1 2" key="1">
    <citation type="submission" date="2024-10" db="EMBL/GenBank/DDBJ databases">
        <title>Updated reference genomes for cyclostephanoid diatoms.</title>
        <authorList>
            <person name="Roberts W.R."/>
            <person name="Alverson A.J."/>
        </authorList>
    </citation>
    <scope>NUCLEOTIDE SEQUENCE [LARGE SCALE GENOMIC DNA]</scope>
    <source>
        <strain evidence="1 2">AJA010-31</strain>
    </source>
</reference>
<name>A0ABD3N5E4_9STRA</name>
<protein>
    <submittedName>
        <fullName evidence="1">Uncharacterized protein</fullName>
    </submittedName>
</protein>
<evidence type="ECO:0000313" key="2">
    <source>
        <dbReference type="Proteomes" id="UP001530400"/>
    </source>
</evidence>
<organism evidence="1 2">
    <name type="scientific">Cyclotella atomus</name>
    <dbReference type="NCBI Taxonomy" id="382360"/>
    <lineage>
        <taxon>Eukaryota</taxon>
        <taxon>Sar</taxon>
        <taxon>Stramenopiles</taxon>
        <taxon>Ochrophyta</taxon>
        <taxon>Bacillariophyta</taxon>
        <taxon>Coscinodiscophyceae</taxon>
        <taxon>Thalassiosirophycidae</taxon>
        <taxon>Stephanodiscales</taxon>
        <taxon>Stephanodiscaceae</taxon>
        <taxon>Cyclotella</taxon>
    </lineage>
</organism>
<gene>
    <name evidence="1" type="ORF">ACHAWO_011305</name>
</gene>
<sequence>MLRKKRGKASYIIALSTAADHKKDITAIQKLRRNGGRKRPHQFQRELEKQAARNNRHMMYHQKVAESQRNTIALQRKQEKVLVDTHANANATICHKNKLIEQISDLSHHHTTLADELLNENKRVQKEKQRYT</sequence>
<proteinExistence type="predicted"/>
<dbReference type="Proteomes" id="UP001530400">
    <property type="component" value="Unassembled WGS sequence"/>
</dbReference>
<dbReference type="EMBL" id="JALLPJ020001325">
    <property type="protein sequence ID" value="KAL3769777.1"/>
    <property type="molecule type" value="Genomic_DNA"/>
</dbReference>
<dbReference type="AlphaFoldDB" id="A0ABD3N5E4"/>
<accession>A0ABD3N5E4</accession>
<keyword evidence="2" id="KW-1185">Reference proteome</keyword>
<evidence type="ECO:0000313" key="1">
    <source>
        <dbReference type="EMBL" id="KAL3769777.1"/>
    </source>
</evidence>